<protein>
    <submittedName>
        <fullName evidence="2">DUF6455 family protein</fullName>
    </submittedName>
</protein>
<proteinExistence type="predicted"/>
<dbReference type="Pfam" id="PF20056">
    <property type="entry name" value="DUF6455"/>
    <property type="match status" value="1"/>
</dbReference>
<sequence>MIGLTRLDRHATLVGRMAETTGIDMADALVTGRLSGPSLRGAVLRCCGCDKAEACQGWLDAQERGRQERQAGAAPATAPDYCRNRDLMARLRP</sequence>
<dbReference type="InterPro" id="IPR045601">
    <property type="entry name" value="DUF6455"/>
</dbReference>
<evidence type="ECO:0000313" key="3">
    <source>
        <dbReference type="Proteomes" id="UP001597353"/>
    </source>
</evidence>
<evidence type="ECO:0000259" key="1">
    <source>
        <dbReference type="Pfam" id="PF20056"/>
    </source>
</evidence>
<evidence type="ECO:0000313" key="2">
    <source>
        <dbReference type="EMBL" id="MFD1911448.1"/>
    </source>
</evidence>
<feature type="domain" description="DUF6455" evidence="1">
    <location>
        <begin position="1"/>
        <end position="92"/>
    </location>
</feature>
<reference evidence="3" key="1">
    <citation type="journal article" date="2019" name="Int. J. Syst. Evol. Microbiol.">
        <title>The Global Catalogue of Microorganisms (GCM) 10K type strain sequencing project: providing services to taxonomists for standard genome sequencing and annotation.</title>
        <authorList>
            <consortium name="The Broad Institute Genomics Platform"/>
            <consortium name="The Broad Institute Genome Sequencing Center for Infectious Disease"/>
            <person name="Wu L."/>
            <person name="Ma J."/>
        </authorList>
    </citation>
    <scope>NUCLEOTIDE SEQUENCE [LARGE SCALE GENOMIC DNA]</scope>
    <source>
        <strain evidence="3">CGMCC 4.7242</strain>
    </source>
</reference>
<name>A0ABW4S2X2_9RHOB</name>
<accession>A0ABW4S2X2</accession>
<dbReference type="EMBL" id="JBHUGH010000003">
    <property type="protein sequence ID" value="MFD1911448.1"/>
    <property type="molecule type" value="Genomic_DNA"/>
</dbReference>
<dbReference type="Proteomes" id="UP001597353">
    <property type="component" value="Unassembled WGS sequence"/>
</dbReference>
<comment type="caution">
    <text evidence="2">The sequence shown here is derived from an EMBL/GenBank/DDBJ whole genome shotgun (WGS) entry which is preliminary data.</text>
</comment>
<gene>
    <name evidence="2" type="ORF">ACFSGJ_04380</name>
</gene>
<dbReference type="RefSeq" id="WP_390259778.1">
    <property type="nucleotide sequence ID" value="NZ_JBHUGH010000003.1"/>
</dbReference>
<organism evidence="2 3">
    <name type="scientific">Halodurantibacterium flavum</name>
    <dbReference type="NCBI Taxonomy" id="1382802"/>
    <lineage>
        <taxon>Bacteria</taxon>
        <taxon>Pseudomonadati</taxon>
        <taxon>Pseudomonadota</taxon>
        <taxon>Alphaproteobacteria</taxon>
        <taxon>Rhodobacterales</taxon>
        <taxon>Paracoccaceae</taxon>
        <taxon>Halodurantibacterium</taxon>
    </lineage>
</organism>
<keyword evidence="3" id="KW-1185">Reference proteome</keyword>